<proteinExistence type="predicted"/>
<dbReference type="SUPFAM" id="SSF52540">
    <property type="entry name" value="P-loop containing nucleoside triphosphate hydrolases"/>
    <property type="match status" value="1"/>
</dbReference>
<dbReference type="GO" id="GO:0005815">
    <property type="term" value="C:microtubule organizing center"/>
    <property type="evidence" value="ECO:0007669"/>
    <property type="project" value="TreeGrafter"/>
</dbReference>
<dbReference type="PANTHER" id="PTHR46457">
    <property type="entry name" value="DNA REPAIR PROTEIN RAD51 HOMOLOG 4"/>
    <property type="match status" value="1"/>
</dbReference>
<dbReference type="InterPro" id="IPR051988">
    <property type="entry name" value="HRR_RAD51_Paralog"/>
</dbReference>
<dbReference type="Proteomes" id="UP000270230">
    <property type="component" value="Unassembled WGS sequence"/>
</dbReference>
<accession>A0A3M7D114</accession>
<protein>
    <recommendedName>
        <fullName evidence="6">DNA recombination and repair protein Rad51-like C-terminal domain-containing protein</fullName>
    </recommendedName>
</protein>
<evidence type="ECO:0000256" key="1">
    <source>
        <dbReference type="ARBA" id="ARBA00004123"/>
    </source>
</evidence>
<evidence type="ECO:0000256" key="3">
    <source>
        <dbReference type="SAM" id="MobiDB-lite"/>
    </source>
</evidence>
<dbReference type="GO" id="GO:0005657">
    <property type="term" value="C:replication fork"/>
    <property type="evidence" value="ECO:0007669"/>
    <property type="project" value="TreeGrafter"/>
</dbReference>
<comment type="caution">
    <text evidence="4">The sequence shown here is derived from an EMBL/GenBank/DDBJ whole genome shotgun (WGS) entry which is preliminary data.</text>
</comment>
<comment type="subcellular location">
    <subcellularLocation>
        <location evidence="1">Nucleus</location>
    </subcellularLocation>
</comment>
<evidence type="ECO:0000313" key="5">
    <source>
        <dbReference type="Proteomes" id="UP000270230"/>
    </source>
</evidence>
<dbReference type="GO" id="GO:0000723">
    <property type="term" value="P:telomere maintenance"/>
    <property type="evidence" value="ECO:0007669"/>
    <property type="project" value="TreeGrafter"/>
</dbReference>
<sequence length="368" mass="40044">MVASADCILASALWSPPQHKVIDGQRLPKRRKLGTGSANLDRILDGGLNHGTIHCISATPSSGARELVSSILVTHLLTEDDATATLIDLALSFDIKTLHRELVRQLRASGKDGNNAMRILGRVRIMKAFDCVGLTECVTEMREQLDHERFESGSQRKGPLEPPQKGTISDSEGDDDDELLDNAPPSPSQAGPPELGSGRQGRRPRRSDLLIIDTISKPFTTLLKNNHTHGQAMLASFMRSVRHLTTTHDLATLLLNTVIDFDKTKEEVPSIFSSCTARPALGKAFYHLVDTHMLVHEEAKLAHDAKVIMTSNGASGGHRGLSANVTEVLSDRYEGRVGRWAAFGVGEEGGLKDHEPNGITLSLRLAQR</sequence>
<feature type="region of interest" description="Disordered" evidence="3">
    <location>
        <begin position="148"/>
        <end position="207"/>
    </location>
</feature>
<dbReference type="AlphaFoldDB" id="A0A3M7D114"/>
<dbReference type="GO" id="GO:0007131">
    <property type="term" value="P:reciprocal meiotic recombination"/>
    <property type="evidence" value="ECO:0007669"/>
    <property type="project" value="TreeGrafter"/>
</dbReference>
<dbReference type="PANTHER" id="PTHR46457:SF1">
    <property type="entry name" value="DNA REPAIR PROTEIN RAD51 HOMOLOG 4"/>
    <property type="match status" value="1"/>
</dbReference>
<gene>
    <name evidence="4" type="ORF">D0865_02879</name>
</gene>
<feature type="compositionally biased region" description="Acidic residues" evidence="3">
    <location>
        <begin position="171"/>
        <end position="180"/>
    </location>
</feature>
<evidence type="ECO:0008006" key="6">
    <source>
        <dbReference type="Google" id="ProtNLM"/>
    </source>
</evidence>
<dbReference type="OrthoDB" id="336321at2759"/>
<dbReference type="Gene3D" id="3.40.50.300">
    <property type="entry name" value="P-loop containing nucleotide triphosphate hydrolases"/>
    <property type="match status" value="1"/>
</dbReference>
<dbReference type="GO" id="GO:0000400">
    <property type="term" value="F:four-way junction DNA binding"/>
    <property type="evidence" value="ECO:0007669"/>
    <property type="project" value="TreeGrafter"/>
</dbReference>
<name>A0A3M7D114_HORWE</name>
<dbReference type="EMBL" id="QWIN01000148">
    <property type="protein sequence ID" value="RMY57944.1"/>
    <property type="molecule type" value="Genomic_DNA"/>
</dbReference>
<reference evidence="4 5" key="1">
    <citation type="journal article" date="2018" name="BMC Genomics">
        <title>Genomic evidence for intraspecific hybridization in a clonal and extremely halotolerant yeast.</title>
        <authorList>
            <person name="Gostincar C."/>
            <person name="Stajich J.E."/>
            <person name="Zupancic J."/>
            <person name="Zalar P."/>
            <person name="Gunde-Cimerman N."/>
        </authorList>
    </citation>
    <scope>NUCLEOTIDE SEQUENCE [LARGE SCALE GENOMIC DNA]</scope>
    <source>
        <strain evidence="4 5">EXF-151</strain>
    </source>
</reference>
<evidence type="ECO:0000256" key="2">
    <source>
        <dbReference type="ARBA" id="ARBA00023242"/>
    </source>
</evidence>
<dbReference type="GO" id="GO:0033063">
    <property type="term" value="C:Rad51B-Rad51C-Rad51D-XRCC2 complex"/>
    <property type="evidence" value="ECO:0007669"/>
    <property type="project" value="TreeGrafter"/>
</dbReference>
<dbReference type="GO" id="GO:0008094">
    <property type="term" value="F:ATP-dependent activity, acting on DNA"/>
    <property type="evidence" value="ECO:0007669"/>
    <property type="project" value="TreeGrafter"/>
</dbReference>
<dbReference type="GO" id="GO:0003697">
    <property type="term" value="F:single-stranded DNA binding"/>
    <property type="evidence" value="ECO:0007669"/>
    <property type="project" value="TreeGrafter"/>
</dbReference>
<dbReference type="GO" id="GO:0000724">
    <property type="term" value="P:double-strand break repair via homologous recombination"/>
    <property type="evidence" value="ECO:0007669"/>
    <property type="project" value="TreeGrafter"/>
</dbReference>
<evidence type="ECO:0000313" key="4">
    <source>
        <dbReference type="EMBL" id="RMY57944.1"/>
    </source>
</evidence>
<organism evidence="4 5">
    <name type="scientific">Hortaea werneckii</name>
    <name type="common">Black yeast</name>
    <name type="synonym">Cladosporium werneckii</name>
    <dbReference type="NCBI Taxonomy" id="91943"/>
    <lineage>
        <taxon>Eukaryota</taxon>
        <taxon>Fungi</taxon>
        <taxon>Dikarya</taxon>
        <taxon>Ascomycota</taxon>
        <taxon>Pezizomycotina</taxon>
        <taxon>Dothideomycetes</taxon>
        <taxon>Dothideomycetidae</taxon>
        <taxon>Mycosphaerellales</taxon>
        <taxon>Teratosphaeriaceae</taxon>
        <taxon>Hortaea</taxon>
    </lineage>
</organism>
<dbReference type="GO" id="GO:0042148">
    <property type="term" value="P:DNA strand invasion"/>
    <property type="evidence" value="ECO:0007669"/>
    <property type="project" value="TreeGrafter"/>
</dbReference>
<dbReference type="InterPro" id="IPR027417">
    <property type="entry name" value="P-loop_NTPase"/>
</dbReference>
<keyword evidence="2" id="KW-0539">Nucleus</keyword>